<name>A0A1E5UNG2_9POAL</name>
<comment type="caution">
    <text evidence="1">The sequence shown here is derived from an EMBL/GenBank/DDBJ whole genome shotgun (WGS) entry which is preliminary data.</text>
</comment>
<dbReference type="Proteomes" id="UP000095767">
    <property type="component" value="Unassembled WGS sequence"/>
</dbReference>
<keyword evidence="2" id="KW-1185">Reference proteome</keyword>
<dbReference type="EMBL" id="LWDX02070191">
    <property type="protein sequence ID" value="OEL14396.1"/>
    <property type="molecule type" value="Genomic_DNA"/>
</dbReference>
<organism evidence="1 2">
    <name type="scientific">Dichanthelium oligosanthes</name>
    <dbReference type="NCBI Taxonomy" id="888268"/>
    <lineage>
        <taxon>Eukaryota</taxon>
        <taxon>Viridiplantae</taxon>
        <taxon>Streptophyta</taxon>
        <taxon>Embryophyta</taxon>
        <taxon>Tracheophyta</taxon>
        <taxon>Spermatophyta</taxon>
        <taxon>Magnoliopsida</taxon>
        <taxon>Liliopsida</taxon>
        <taxon>Poales</taxon>
        <taxon>Poaceae</taxon>
        <taxon>PACMAD clade</taxon>
        <taxon>Panicoideae</taxon>
        <taxon>Panicodae</taxon>
        <taxon>Paniceae</taxon>
        <taxon>Dichantheliinae</taxon>
        <taxon>Dichanthelium</taxon>
    </lineage>
</organism>
<evidence type="ECO:0000313" key="2">
    <source>
        <dbReference type="Proteomes" id="UP000095767"/>
    </source>
</evidence>
<gene>
    <name evidence="1" type="ORF">BAE44_0024585</name>
</gene>
<dbReference type="AlphaFoldDB" id="A0A1E5UNG2"/>
<evidence type="ECO:0000313" key="1">
    <source>
        <dbReference type="EMBL" id="OEL14396.1"/>
    </source>
</evidence>
<accession>A0A1E5UNG2</accession>
<sequence>MFTEEDIDDQFFYQSPDHPALLQGGLNIADEQRPAQLRSTTFPAGDGDHAALASAFFSGQNGKNMDTLNKAFLKGMEDANKFLPTNNSLLIDREATSGQHLPRHSNLLCAFATNQNKEELRGNGRGCKNRFNWDDLEPETCRNSKVMVPEPEETGETVDEMIVNRYELCLKEMKALRITMAARLKRTLGRKGGGDSGLEHLAHPLCTGHGHGRQPPECDRTAEADQVALLIKG</sequence>
<proteinExistence type="predicted"/>
<protein>
    <submittedName>
        <fullName evidence="1">Uncharacterized protein</fullName>
    </submittedName>
</protein>
<reference evidence="1 2" key="1">
    <citation type="submission" date="2016-09" db="EMBL/GenBank/DDBJ databases">
        <title>The draft genome of Dichanthelium oligosanthes: A C3 panicoid grass species.</title>
        <authorList>
            <person name="Studer A.J."/>
            <person name="Schnable J.C."/>
            <person name="Brutnell T.P."/>
        </authorList>
    </citation>
    <scope>NUCLEOTIDE SEQUENCE [LARGE SCALE GENOMIC DNA]</scope>
    <source>
        <strain evidence="2">cv. Kellogg 1175</strain>
        <tissue evidence="1">Leaf</tissue>
    </source>
</reference>
<dbReference type="OrthoDB" id="10591129at2759"/>